<dbReference type="Proteomes" id="UP000179264">
    <property type="component" value="Unassembled WGS sequence"/>
</dbReference>
<feature type="transmembrane region" description="Helical" evidence="1">
    <location>
        <begin position="21"/>
        <end position="43"/>
    </location>
</feature>
<proteinExistence type="predicted"/>
<evidence type="ECO:0000313" key="2">
    <source>
        <dbReference type="EMBL" id="OHA93539.1"/>
    </source>
</evidence>
<comment type="caution">
    <text evidence="2">The sequence shown here is derived from an EMBL/GenBank/DDBJ whole genome shotgun (WGS) entry which is preliminary data.</text>
</comment>
<keyword evidence="1" id="KW-0472">Membrane</keyword>
<reference evidence="2 3" key="1">
    <citation type="journal article" date="2016" name="Nat. Commun.">
        <title>Thousands of microbial genomes shed light on interconnected biogeochemical processes in an aquifer system.</title>
        <authorList>
            <person name="Anantharaman K."/>
            <person name="Brown C.T."/>
            <person name="Hug L.A."/>
            <person name="Sharon I."/>
            <person name="Castelle C.J."/>
            <person name="Probst A.J."/>
            <person name="Thomas B.C."/>
            <person name="Singh A."/>
            <person name="Wilkins M.J."/>
            <person name="Karaoz U."/>
            <person name="Brodie E.L."/>
            <person name="Williams K.H."/>
            <person name="Hubbard S.S."/>
            <person name="Banfield J.F."/>
        </authorList>
    </citation>
    <scope>NUCLEOTIDE SEQUENCE [LARGE SCALE GENOMIC DNA]</scope>
</reference>
<dbReference type="EMBL" id="MHVL01000017">
    <property type="protein sequence ID" value="OHA93539.1"/>
    <property type="molecule type" value="Genomic_DNA"/>
</dbReference>
<dbReference type="AlphaFoldDB" id="A0A1G2T9V9"/>
<name>A0A1G2T9V9_9BACT</name>
<accession>A0A1G2T9V9</accession>
<evidence type="ECO:0000313" key="3">
    <source>
        <dbReference type="Proteomes" id="UP000179264"/>
    </source>
</evidence>
<protein>
    <recommendedName>
        <fullName evidence="4">POTRA domain-containing protein</fullName>
    </recommendedName>
</protein>
<sequence>MITQSSSHLRKEYLKQKRNRKLARYALFFLIFVFFLSLISYLAHRPSIRISKIELLGGVLITEPDVSVKSLEYLQGSYLWLFPKNNVLLYPRAKLENYLKETFKRILTIDISSKDFNILVIDITERKPVALWCDEVPTYAGEAGSEPTTANCYFMDSNGTIFTEAPQFSGDAYFKYYGLVATSTPIGSHYIASSTEFIAVSDFIETARSLSLQPIHLIAKDGGEFSLVLANGGQIYFDTKESLTLAGQNLEALLRTPALSATPPDKLPIDYIDLRYGNKLFYKLRTQ</sequence>
<keyword evidence="1" id="KW-1133">Transmembrane helix</keyword>
<evidence type="ECO:0000256" key="1">
    <source>
        <dbReference type="SAM" id="Phobius"/>
    </source>
</evidence>
<gene>
    <name evidence="2" type="ORF">A2W58_02740</name>
</gene>
<keyword evidence="1" id="KW-0812">Transmembrane</keyword>
<evidence type="ECO:0008006" key="4">
    <source>
        <dbReference type="Google" id="ProtNLM"/>
    </source>
</evidence>
<organism evidence="2 3">
    <name type="scientific">Candidatus Zambryskibacteria bacterium RIFCSPHIGHO2_02_38_10.5</name>
    <dbReference type="NCBI Taxonomy" id="1802742"/>
    <lineage>
        <taxon>Bacteria</taxon>
        <taxon>Candidatus Zambryskiibacteriota</taxon>
    </lineage>
</organism>